<evidence type="ECO:0000313" key="2">
    <source>
        <dbReference type="Proteomes" id="UP000034637"/>
    </source>
</evidence>
<dbReference type="InterPro" id="IPR035093">
    <property type="entry name" value="RelE/ParE_toxin_dom_sf"/>
</dbReference>
<sequence>MRLLLENPRHPSLRLHKYHGKEWWSVSVDMSIRVLVSFEADYIVVFHIGKHEDVY</sequence>
<accession>A0A0G1UZF6</accession>
<dbReference type="Proteomes" id="UP000034637">
    <property type="component" value="Unassembled WGS sequence"/>
</dbReference>
<comment type="caution">
    <text evidence="1">The sequence shown here is derived from an EMBL/GenBank/DDBJ whole genome shotgun (WGS) entry which is preliminary data.</text>
</comment>
<dbReference type="SUPFAM" id="SSF143011">
    <property type="entry name" value="RelE-like"/>
    <property type="match status" value="1"/>
</dbReference>
<organism evidence="1 2">
    <name type="scientific">Candidatus Amesbacteria bacterium GW2011_GWA1_48_9</name>
    <dbReference type="NCBI Taxonomy" id="1618355"/>
    <lineage>
        <taxon>Bacteria</taxon>
        <taxon>Candidatus Amesiibacteriota</taxon>
    </lineage>
</organism>
<name>A0A0G1UZF6_9BACT</name>
<dbReference type="AlphaFoldDB" id="A0A0G1UZF6"/>
<dbReference type="EMBL" id="LCPP01000031">
    <property type="protein sequence ID" value="KKU99461.1"/>
    <property type="molecule type" value="Genomic_DNA"/>
</dbReference>
<proteinExistence type="predicted"/>
<evidence type="ECO:0000313" key="1">
    <source>
        <dbReference type="EMBL" id="KKU99461.1"/>
    </source>
</evidence>
<gene>
    <name evidence="1" type="ORF">UY33_C0031G0001</name>
</gene>
<evidence type="ECO:0008006" key="3">
    <source>
        <dbReference type="Google" id="ProtNLM"/>
    </source>
</evidence>
<reference evidence="1 2" key="1">
    <citation type="journal article" date="2015" name="Nature">
        <title>rRNA introns, odd ribosomes, and small enigmatic genomes across a large radiation of phyla.</title>
        <authorList>
            <person name="Brown C.T."/>
            <person name="Hug L.A."/>
            <person name="Thomas B.C."/>
            <person name="Sharon I."/>
            <person name="Castelle C.J."/>
            <person name="Singh A."/>
            <person name="Wilkins M.J."/>
            <person name="Williams K.H."/>
            <person name="Banfield J.F."/>
        </authorList>
    </citation>
    <scope>NUCLEOTIDE SEQUENCE [LARGE SCALE GENOMIC DNA]</scope>
</reference>
<protein>
    <recommendedName>
        <fullName evidence="3">Plasmid stabilization system</fullName>
    </recommendedName>
</protein>